<comment type="caution">
    <text evidence="1">The sequence shown here is derived from an EMBL/GenBank/DDBJ whole genome shotgun (WGS) entry which is preliminary data.</text>
</comment>
<proteinExistence type="predicted"/>
<accession>A0A2A2TKR3</accession>
<keyword evidence="2" id="KW-1185">Reference proteome</keyword>
<reference evidence="1 2" key="1">
    <citation type="submission" date="2017-08" db="EMBL/GenBank/DDBJ databases">
        <title>Draft genome sequence of filamentous cyanobacterium Calothrix elsteri CCALA 953.</title>
        <authorList>
            <person name="Gagunashvili A.N."/>
            <person name="Elster J."/>
            <person name="Andresson O.S."/>
        </authorList>
    </citation>
    <scope>NUCLEOTIDE SEQUENCE [LARGE SCALE GENOMIC DNA]</scope>
    <source>
        <strain evidence="1 2">CCALA 953</strain>
    </source>
</reference>
<sequence length="348" mass="39871">MTTTTILHQIPALTINLADATVSILQHAFWLRSQKQILPKKRFREMLAAIGWSHGESRIYLKVADTFERFSPDELKDVEPNTILVLAKHQNKYRQVIEKLLDCGRITQEIVRDLIASVCKPQTPKSDKLSIWKTARDGKPVCRIPDIMEEDRQTGKIIQQEMDENGTIPQTIIREAVELWQAFRDGKLAFVEDSVGVGEEVENPIGDNLDINDSEVSEDVGVEEQYSTEIRVHSDLNNVENYQPESEELVSHQVDNISDFEMVKVNAKIIPQDDVLESEISLKEELLSALKTGKTWSEIIVFTETYSQQVKIESWNLLDTESKGKLLQLKEEFEKTPKINYQKANYQT</sequence>
<dbReference type="OrthoDB" id="508029at2"/>
<evidence type="ECO:0000313" key="1">
    <source>
        <dbReference type="EMBL" id="PAX57124.1"/>
    </source>
</evidence>
<dbReference type="RefSeq" id="WP_095721466.1">
    <property type="nucleotide sequence ID" value="NZ_NTFS01000076.1"/>
</dbReference>
<dbReference type="EMBL" id="NTFS01000076">
    <property type="protein sequence ID" value="PAX57124.1"/>
    <property type="molecule type" value="Genomic_DNA"/>
</dbReference>
<gene>
    <name evidence="1" type="ORF">CK510_09470</name>
</gene>
<protein>
    <submittedName>
        <fullName evidence="1">Uncharacterized protein</fullName>
    </submittedName>
</protein>
<dbReference type="Proteomes" id="UP000218238">
    <property type="component" value="Unassembled WGS sequence"/>
</dbReference>
<organism evidence="1 2">
    <name type="scientific">Brunnivagina elsteri CCALA 953</name>
    <dbReference type="NCBI Taxonomy" id="987040"/>
    <lineage>
        <taxon>Bacteria</taxon>
        <taxon>Bacillati</taxon>
        <taxon>Cyanobacteriota</taxon>
        <taxon>Cyanophyceae</taxon>
        <taxon>Nostocales</taxon>
        <taxon>Calotrichaceae</taxon>
        <taxon>Brunnivagina</taxon>
    </lineage>
</organism>
<name>A0A2A2TKR3_9CYAN</name>
<dbReference type="AlphaFoldDB" id="A0A2A2TKR3"/>
<evidence type="ECO:0000313" key="2">
    <source>
        <dbReference type="Proteomes" id="UP000218238"/>
    </source>
</evidence>